<reference evidence="2 3" key="1">
    <citation type="submission" date="2017-05" db="EMBL/GenBank/DDBJ databases">
        <authorList>
            <person name="Varghese N."/>
            <person name="Submissions S."/>
        </authorList>
    </citation>
    <scope>NUCLEOTIDE SEQUENCE [LARGE SCALE GENOMIC DNA]</scope>
    <source>
        <strain evidence="2 3">DSM 29506</strain>
    </source>
</reference>
<sequence>MQTIQNGTRGLSLLLLLNWDRILVVGALTLAMVAGAYWRTF</sequence>
<accession>A0A521BVJ1</accession>
<keyword evidence="1" id="KW-0472">Membrane</keyword>
<protein>
    <submittedName>
        <fullName evidence="2">Uncharacterized protein</fullName>
    </submittedName>
</protein>
<keyword evidence="3" id="KW-1185">Reference proteome</keyword>
<evidence type="ECO:0000256" key="1">
    <source>
        <dbReference type="SAM" id="Phobius"/>
    </source>
</evidence>
<dbReference type="RefSeq" id="WP_268987202.1">
    <property type="nucleotide sequence ID" value="NZ_FXTO01000004.1"/>
</dbReference>
<dbReference type="EMBL" id="FXTO01000004">
    <property type="protein sequence ID" value="SMO51189.1"/>
    <property type="molecule type" value="Genomic_DNA"/>
</dbReference>
<evidence type="ECO:0000313" key="2">
    <source>
        <dbReference type="EMBL" id="SMO51189.1"/>
    </source>
</evidence>
<dbReference type="Proteomes" id="UP000316030">
    <property type="component" value="Unassembled WGS sequence"/>
</dbReference>
<gene>
    <name evidence="2" type="ORF">SAMN06265173_104167</name>
</gene>
<feature type="transmembrane region" description="Helical" evidence="1">
    <location>
        <begin position="21"/>
        <end position="38"/>
    </location>
</feature>
<name>A0A521BVJ1_9RHOB</name>
<proteinExistence type="predicted"/>
<keyword evidence="1" id="KW-1133">Transmembrane helix</keyword>
<keyword evidence="1" id="KW-0812">Transmembrane</keyword>
<organism evidence="2 3">
    <name type="scientific">Thalassovita litoralis</name>
    <dbReference type="NCBI Taxonomy" id="1010611"/>
    <lineage>
        <taxon>Bacteria</taxon>
        <taxon>Pseudomonadati</taxon>
        <taxon>Pseudomonadota</taxon>
        <taxon>Alphaproteobacteria</taxon>
        <taxon>Rhodobacterales</taxon>
        <taxon>Roseobacteraceae</taxon>
        <taxon>Thalassovita</taxon>
    </lineage>
</organism>
<evidence type="ECO:0000313" key="3">
    <source>
        <dbReference type="Proteomes" id="UP000316030"/>
    </source>
</evidence>
<dbReference type="AlphaFoldDB" id="A0A521BVJ1"/>